<sequence length="224" mass="24046">MTPSAPRPCHSSWTTPPPPPSVSACPAYPPVCLSVCLLEGRRQASRCLSAHVRQVSGLPSHAQTCSAIPRPPQPYPDILSHTQTYSNPRPVSLAPPPSTSRGACSVTAVHQQADKYNVSNVVRSQPAVPSRPLQSTSGQRGNPAQDVDPVYYGILPDFSSRRVVVPRPARHSEELVYDDVLPELGVRPRLPIYENVPPPGGSASPHGHLEAPAVRESQLYASVL</sequence>
<dbReference type="EMBL" id="JARAKH010000035">
    <property type="protein sequence ID" value="KAK8384272.1"/>
    <property type="molecule type" value="Genomic_DNA"/>
</dbReference>
<comment type="caution">
    <text evidence="2">The sequence shown here is derived from an EMBL/GenBank/DDBJ whole genome shotgun (WGS) entry which is preliminary data.</text>
</comment>
<organism evidence="2 3">
    <name type="scientific">Scylla paramamosain</name>
    <name type="common">Mud crab</name>
    <dbReference type="NCBI Taxonomy" id="85552"/>
    <lineage>
        <taxon>Eukaryota</taxon>
        <taxon>Metazoa</taxon>
        <taxon>Ecdysozoa</taxon>
        <taxon>Arthropoda</taxon>
        <taxon>Crustacea</taxon>
        <taxon>Multicrustacea</taxon>
        <taxon>Malacostraca</taxon>
        <taxon>Eumalacostraca</taxon>
        <taxon>Eucarida</taxon>
        <taxon>Decapoda</taxon>
        <taxon>Pleocyemata</taxon>
        <taxon>Brachyura</taxon>
        <taxon>Eubrachyura</taxon>
        <taxon>Portunoidea</taxon>
        <taxon>Portunidae</taxon>
        <taxon>Portuninae</taxon>
        <taxon>Scylla</taxon>
    </lineage>
</organism>
<feature type="region of interest" description="Disordered" evidence="1">
    <location>
        <begin position="59"/>
        <end position="103"/>
    </location>
</feature>
<feature type="compositionally biased region" description="Polar residues" evidence="1">
    <location>
        <begin position="80"/>
        <end position="89"/>
    </location>
</feature>
<name>A0AAW0TC58_SCYPA</name>
<dbReference type="AlphaFoldDB" id="A0AAW0TC58"/>
<feature type="compositionally biased region" description="Polar residues" evidence="1">
    <location>
        <begin position="132"/>
        <end position="142"/>
    </location>
</feature>
<feature type="region of interest" description="Disordered" evidence="1">
    <location>
        <begin position="1"/>
        <end position="22"/>
    </location>
</feature>
<proteinExistence type="predicted"/>
<feature type="region of interest" description="Disordered" evidence="1">
    <location>
        <begin position="123"/>
        <end position="146"/>
    </location>
</feature>
<evidence type="ECO:0000313" key="2">
    <source>
        <dbReference type="EMBL" id="KAK8384272.1"/>
    </source>
</evidence>
<reference evidence="2 3" key="1">
    <citation type="submission" date="2023-03" db="EMBL/GenBank/DDBJ databases">
        <title>High-quality genome of Scylla paramamosain provides insights in environmental adaptation.</title>
        <authorList>
            <person name="Zhang L."/>
        </authorList>
    </citation>
    <scope>NUCLEOTIDE SEQUENCE [LARGE SCALE GENOMIC DNA]</scope>
    <source>
        <strain evidence="2">LZ_2023a</strain>
        <tissue evidence="2">Muscle</tissue>
    </source>
</reference>
<protein>
    <submittedName>
        <fullName evidence="2">Uncharacterized protein</fullName>
    </submittedName>
</protein>
<accession>A0AAW0TC58</accession>
<gene>
    <name evidence="2" type="ORF">O3P69_009202</name>
</gene>
<evidence type="ECO:0000256" key="1">
    <source>
        <dbReference type="SAM" id="MobiDB-lite"/>
    </source>
</evidence>
<keyword evidence="3" id="KW-1185">Reference proteome</keyword>
<evidence type="ECO:0000313" key="3">
    <source>
        <dbReference type="Proteomes" id="UP001487740"/>
    </source>
</evidence>
<dbReference type="Proteomes" id="UP001487740">
    <property type="component" value="Unassembled WGS sequence"/>
</dbReference>
<dbReference type="PROSITE" id="PS51257">
    <property type="entry name" value="PROKAR_LIPOPROTEIN"/>
    <property type="match status" value="1"/>
</dbReference>